<feature type="chain" id="PRO_5006207563" evidence="1">
    <location>
        <begin position="25"/>
        <end position="173"/>
    </location>
</feature>
<dbReference type="AlphaFoldDB" id="A0A0Q3SQD3"/>
<organism evidence="2 3">
    <name type="scientific">Bosea thiooxidans</name>
    <dbReference type="NCBI Taxonomy" id="53254"/>
    <lineage>
        <taxon>Bacteria</taxon>
        <taxon>Pseudomonadati</taxon>
        <taxon>Pseudomonadota</taxon>
        <taxon>Alphaproteobacteria</taxon>
        <taxon>Hyphomicrobiales</taxon>
        <taxon>Boseaceae</taxon>
        <taxon>Bosea</taxon>
    </lineage>
</organism>
<sequence>MIVRHPFLPTTLTAMLAIAGPALAQKTGDDDGRFLENFDGRFTGTGRLQKAGGTSHNLNCRFDGERQGTRISLTGRCSTALVFSTTVSIVLAFNPATQRYGGSFRDGRGTVAELSGARRGDSLSLTYTETAESTRPGPPATLTIRRSDNGLALSLRSSHPARGQNIDLALNEV</sequence>
<gene>
    <name evidence="2" type="ORF">ARD30_25120</name>
</gene>
<evidence type="ECO:0000313" key="3">
    <source>
        <dbReference type="Proteomes" id="UP000051562"/>
    </source>
</evidence>
<feature type="signal peptide" evidence="1">
    <location>
        <begin position="1"/>
        <end position="24"/>
    </location>
</feature>
<dbReference type="STRING" id="53254.SAMN05660750_00721"/>
<comment type="caution">
    <text evidence="2">The sequence shown here is derived from an EMBL/GenBank/DDBJ whole genome shotgun (WGS) entry which is preliminary data.</text>
</comment>
<accession>A0A0Q3SQD3</accession>
<protein>
    <submittedName>
        <fullName evidence="2">Uncharacterized protein</fullName>
    </submittedName>
</protein>
<name>A0A0Q3SQD3_9HYPH</name>
<dbReference type="Proteomes" id="UP000051562">
    <property type="component" value="Unassembled WGS sequence"/>
</dbReference>
<keyword evidence="3" id="KW-1185">Reference proteome</keyword>
<evidence type="ECO:0000256" key="1">
    <source>
        <dbReference type="SAM" id="SignalP"/>
    </source>
</evidence>
<evidence type="ECO:0000313" key="2">
    <source>
        <dbReference type="EMBL" id="KQK27674.1"/>
    </source>
</evidence>
<keyword evidence="1" id="KW-0732">Signal</keyword>
<dbReference type="EMBL" id="LMAR01000094">
    <property type="protein sequence ID" value="KQK27674.1"/>
    <property type="molecule type" value="Genomic_DNA"/>
</dbReference>
<reference evidence="2 3" key="1">
    <citation type="submission" date="2015-10" db="EMBL/GenBank/DDBJ databases">
        <title>Draft genome of Bosea thiooxidans.</title>
        <authorList>
            <person name="Wang X."/>
        </authorList>
    </citation>
    <scope>NUCLEOTIDE SEQUENCE [LARGE SCALE GENOMIC DNA]</scope>
    <source>
        <strain evidence="2 3">CGMCC 9174</strain>
    </source>
</reference>
<proteinExistence type="predicted"/>